<accession>A0A4W5LGC8</accession>
<dbReference type="STRING" id="62062.ENSHHUP00000024896"/>
<protein>
    <recommendedName>
        <fullName evidence="2">NADPH--hemoprotein reductase</fullName>
        <ecNumber evidence="2">1.6.2.4</ecNumber>
    </recommendedName>
</protein>
<organism evidence="4 5">
    <name type="scientific">Hucho hucho</name>
    <name type="common">huchen</name>
    <dbReference type="NCBI Taxonomy" id="62062"/>
    <lineage>
        <taxon>Eukaryota</taxon>
        <taxon>Metazoa</taxon>
        <taxon>Chordata</taxon>
        <taxon>Craniata</taxon>
        <taxon>Vertebrata</taxon>
        <taxon>Euteleostomi</taxon>
        <taxon>Actinopterygii</taxon>
        <taxon>Neopterygii</taxon>
        <taxon>Teleostei</taxon>
        <taxon>Protacanthopterygii</taxon>
        <taxon>Salmoniformes</taxon>
        <taxon>Salmonidae</taxon>
        <taxon>Salmoninae</taxon>
        <taxon>Hucho</taxon>
    </lineage>
</organism>
<dbReference type="SUPFAM" id="SSF52343">
    <property type="entry name" value="Ferredoxin reductase-like, C-terminal NADP-linked domain"/>
    <property type="match status" value="1"/>
</dbReference>
<dbReference type="InterPro" id="IPR039261">
    <property type="entry name" value="FNR_nucleotide-bd"/>
</dbReference>
<dbReference type="PANTHER" id="PTHR19384:SF17">
    <property type="entry name" value="NADPH--CYTOCHROME P450 REDUCTASE"/>
    <property type="match status" value="1"/>
</dbReference>
<dbReference type="Pfam" id="PF00175">
    <property type="entry name" value="NAD_binding_1"/>
    <property type="match status" value="1"/>
</dbReference>
<keyword evidence="5" id="KW-1185">Reference proteome</keyword>
<evidence type="ECO:0000256" key="1">
    <source>
        <dbReference type="ARBA" id="ARBA00022630"/>
    </source>
</evidence>
<dbReference type="InterPro" id="IPR001433">
    <property type="entry name" value="OxRdtase_FAD/NAD-bd"/>
</dbReference>
<dbReference type="PANTHER" id="PTHR19384">
    <property type="entry name" value="NITRIC OXIDE SYNTHASE-RELATED"/>
    <property type="match status" value="1"/>
</dbReference>
<keyword evidence="1" id="KW-0285">Flavoprotein</keyword>
<dbReference type="GO" id="GO:0003958">
    <property type="term" value="F:NADPH-hemoprotein reductase activity"/>
    <property type="evidence" value="ECO:0007669"/>
    <property type="project" value="UniProtKB-EC"/>
</dbReference>
<name>A0A4W5LGC8_9TELE</name>
<reference evidence="5" key="1">
    <citation type="submission" date="2018-06" db="EMBL/GenBank/DDBJ databases">
        <title>Genome assembly of Danube salmon.</title>
        <authorList>
            <person name="Macqueen D.J."/>
            <person name="Gundappa M.K."/>
        </authorList>
    </citation>
    <scope>NUCLEOTIDE SEQUENCE [LARGE SCALE GENOMIC DNA]</scope>
</reference>
<feature type="domain" description="Oxidoreductase FAD/NAD(P)-binding" evidence="3">
    <location>
        <begin position="1"/>
        <end position="72"/>
    </location>
</feature>
<dbReference type="EC" id="1.6.2.4" evidence="2"/>
<dbReference type="Ensembl" id="ENSHHUT00000025842.1">
    <property type="protein sequence ID" value="ENSHHUP00000024896.1"/>
    <property type="gene ID" value="ENSHHUG00000015668.1"/>
</dbReference>
<dbReference type="GeneTree" id="ENSGT00940000156847"/>
<evidence type="ECO:0000259" key="3">
    <source>
        <dbReference type="Pfam" id="PF00175"/>
    </source>
</evidence>
<dbReference type="GO" id="GO:0009725">
    <property type="term" value="P:response to hormone"/>
    <property type="evidence" value="ECO:0007669"/>
    <property type="project" value="TreeGrafter"/>
</dbReference>
<dbReference type="GO" id="GO:0010181">
    <property type="term" value="F:FMN binding"/>
    <property type="evidence" value="ECO:0007669"/>
    <property type="project" value="TreeGrafter"/>
</dbReference>
<reference evidence="4" key="2">
    <citation type="submission" date="2025-08" db="UniProtKB">
        <authorList>
            <consortium name="Ensembl"/>
        </authorList>
    </citation>
    <scope>IDENTIFICATION</scope>
</reference>
<reference evidence="4" key="3">
    <citation type="submission" date="2025-09" db="UniProtKB">
        <authorList>
            <consortium name="Ensembl"/>
        </authorList>
    </citation>
    <scope>IDENTIFICATION</scope>
</reference>
<proteinExistence type="predicted"/>
<sequence length="78" mass="8997">MVGPGTGIAPFMGFIQERGWLKEQGKEVGETVLYCGCRHKNEDYLYQEELEEAEKTGVITKLNVAFSRDQEQKVYLFY</sequence>
<evidence type="ECO:0000313" key="4">
    <source>
        <dbReference type="Ensembl" id="ENSHHUP00000024896.1"/>
    </source>
</evidence>
<evidence type="ECO:0000256" key="2">
    <source>
        <dbReference type="ARBA" id="ARBA00023797"/>
    </source>
</evidence>
<dbReference type="Gene3D" id="3.40.50.80">
    <property type="entry name" value="Nucleotide-binding domain of ferredoxin-NADP reductase (FNR) module"/>
    <property type="match status" value="1"/>
</dbReference>
<dbReference type="AlphaFoldDB" id="A0A4W5LGC8"/>
<evidence type="ECO:0000313" key="5">
    <source>
        <dbReference type="Proteomes" id="UP000314982"/>
    </source>
</evidence>
<dbReference type="GO" id="GO:0005829">
    <property type="term" value="C:cytosol"/>
    <property type="evidence" value="ECO:0007669"/>
    <property type="project" value="TreeGrafter"/>
</dbReference>
<dbReference type="Proteomes" id="UP000314982">
    <property type="component" value="Unassembled WGS sequence"/>
</dbReference>
<dbReference type="GO" id="GO:0050660">
    <property type="term" value="F:flavin adenine dinucleotide binding"/>
    <property type="evidence" value="ECO:0007669"/>
    <property type="project" value="TreeGrafter"/>
</dbReference>